<evidence type="ECO:0000313" key="4">
    <source>
        <dbReference type="Proteomes" id="UP001337305"/>
    </source>
</evidence>
<dbReference type="CDD" id="cd02440">
    <property type="entry name" value="AdoMet_MTases"/>
    <property type="match status" value="1"/>
</dbReference>
<evidence type="ECO:0000256" key="1">
    <source>
        <dbReference type="ARBA" id="ARBA00022679"/>
    </source>
</evidence>
<dbReference type="InterPro" id="IPR041698">
    <property type="entry name" value="Methyltransf_25"/>
</dbReference>
<dbReference type="Proteomes" id="UP001337305">
    <property type="component" value="Unassembled WGS sequence"/>
</dbReference>
<proteinExistence type="predicted"/>
<dbReference type="InterPro" id="IPR029063">
    <property type="entry name" value="SAM-dependent_MTases_sf"/>
</dbReference>
<protein>
    <submittedName>
        <fullName evidence="3">Class I SAM-dependent methyltransferase</fullName>
    </submittedName>
</protein>
<dbReference type="GO" id="GO:0008168">
    <property type="term" value="F:methyltransferase activity"/>
    <property type="evidence" value="ECO:0007669"/>
    <property type="project" value="UniProtKB-KW"/>
</dbReference>
<dbReference type="Gene3D" id="3.40.50.150">
    <property type="entry name" value="Vaccinia Virus protein VP39"/>
    <property type="match status" value="1"/>
</dbReference>
<dbReference type="RefSeq" id="WP_303308138.1">
    <property type="nucleotide sequence ID" value="NZ_JAODOP010000004.1"/>
</dbReference>
<evidence type="ECO:0000313" key="3">
    <source>
        <dbReference type="EMBL" id="MEF3835861.1"/>
    </source>
</evidence>
<evidence type="ECO:0000259" key="2">
    <source>
        <dbReference type="Pfam" id="PF13649"/>
    </source>
</evidence>
<dbReference type="EMBL" id="JAODOP010000004">
    <property type="protein sequence ID" value="MEF3835861.1"/>
    <property type="molecule type" value="Genomic_DNA"/>
</dbReference>
<feature type="domain" description="Methyltransferase" evidence="2">
    <location>
        <begin position="50"/>
        <end position="144"/>
    </location>
</feature>
<organism evidence="3 4">
    <name type="scientific">Flavivirga spongiicola</name>
    <dbReference type="NCBI Taxonomy" id="421621"/>
    <lineage>
        <taxon>Bacteria</taxon>
        <taxon>Pseudomonadati</taxon>
        <taxon>Bacteroidota</taxon>
        <taxon>Flavobacteriia</taxon>
        <taxon>Flavobacteriales</taxon>
        <taxon>Flavobacteriaceae</taxon>
        <taxon>Flavivirga</taxon>
    </lineage>
</organism>
<comment type="caution">
    <text evidence="3">The sequence shown here is derived from an EMBL/GenBank/DDBJ whole genome shotgun (WGS) entry which is preliminary data.</text>
</comment>
<name>A0ABU7XZQ3_9FLAO</name>
<keyword evidence="4" id="KW-1185">Reference proteome</keyword>
<dbReference type="GO" id="GO:0032259">
    <property type="term" value="P:methylation"/>
    <property type="evidence" value="ECO:0007669"/>
    <property type="project" value="UniProtKB-KW"/>
</dbReference>
<accession>A0ABU7XZQ3</accession>
<reference evidence="3 4" key="1">
    <citation type="submission" date="2022-09" db="EMBL/GenBank/DDBJ databases">
        <title>Genome sequencing of Flavivirga sp. MEBiC05379.</title>
        <authorList>
            <person name="Oh H.-M."/>
            <person name="Kwon K.K."/>
            <person name="Park M.J."/>
            <person name="Yang S.-H."/>
        </authorList>
    </citation>
    <scope>NUCLEOTIDE SEQUENCE [LARGE SCALE GENOMIC DNA]</scope>
    <source>
        <strain evidence="3 4">MEBiC05379</strain>
    </source>
</reference>
<keyword evidence="3" id="KW-0489">Methyltransferase</keyword>
<dbReference type="Pfam" id="PF13649">
    <property type="entry name" value="Methyltransf_25"/>
    <property type="match status" value="1"/>
</dbReference>
<sequence length="228" mass="26263">MTNIKPEDLNYHYYSTEQYDRDIVSTIPGYKVLHNEIARIAKNLPPNPRILELGVGTGNTTLAIAQNTKNPNFTLVDFSEKMLNGAKHKLDKLNCKYLLEDYSAIELPQKHDAVICVIGFHHQESDKNKKTMILKIYNSLKRGGLFILGDLMTYDNKEFAAINEAKHYHFLVENAEGEEMLKEWAYHHKYLNSLASKESHIKWMNDVGFSTEVIFEKFNTVLILGKKI</sequence>
<keyword evidence="1" id="KW-0808">Transferase</keyword>
<gene>
    <name evidence="3" type="ORF">N1F79_22240</name>
</gene>
<dbReference type="PANTHER" id="PTHR43861">
    <property type="entry name" value="TRANS-ACONITATE 2-METHYLTRANSFERASE-RELATED"/>
    <property type="match status" value="1"/>
</dbReference>
<dbReference type="SUPFAM" id="SSF53335">
    <property type="entry name" value="S-adenosyl-L-methionine-dependent methyltransferases"/>
    <property type="match status" value="1"/>
</dbReference>